<evidence type="ECO:0000256" key="1">
    <source>
        <dbReference type="SAM" id="MobiDB-lite"/>
    </source>
</evidence>
<gene>
    <name evidence="2" type="ORF">WMY93_031378</name>
</gene>
<feature type="region of interest" description="Disordered" evidence="1">
    <location>
        <begin position="1"/>
        <end position="22"/>
    </location>
</feature>
<accession>A0AAW0MML5</accession>
<dbReference type="EMBL" id="JBBPFD010000661">
    <property type="protein sequence ID" value="KAK7877976.1"/>
    <property type="molecule type" value="Genomic_DNA"/>
</dbReference>
<sequence length="84" mass="8755">MLGAVNHNATTTDKRIGVSQASKVWGEVPLPEDLEAEKRVQAAHSLLDDDEDFAADEASGDSPSGEDGGSAPWPAPVSNPSLEL</sequence>
<reference evidence="3" key="1">
    <citation type="submission" date="2024-04" db="EMBL/GenBank/DDBJ databases">
        <title>Salinicola lusitanus LLJ914,a marine bacterium isolated from the Okinawa Trough.</title>
        <authorList>
            <person name="Li J."/>
        </authorList>
    </citation>
    <scope>NUCLEOTIDE SEQUENCE [LARGE SCALE GENOMIC DNA]</scope>
</reference>
<feature type="compositionally biased region" description="Acidic residues" evidence="1">
    <location>
        <begin position="48"/>
        <end position="59"/>
    </location>
</feature>
<comment type="caution">
    <text evidence="2">The sequence shown here is derived from an EMBL/GenBank/DDBJ whole genome shotgun (WGS) entry which is preliminary data.</text>
</comment>
<protein>
    <submittedName>
        <fullName evidence="2">Uncharacterized protein</fullName>
    </submittedName>
</protein>
<dbReference type="Proteomes" id="UP001460270">
    <property type="component" value="Unassembled WGS sequence"/>
</dbReference>
<keyword evidence="3" id="KW-1185">Reference proteome</keyword>
<name>A0AAW0MML5_9GOBI</name>
<feature type="compositionally biased region" description="Low complexity" evidence="1">
    <location>
        <begin position="60"/>
        <end position="72"/>
    </location>
</feature>
<dbReference type="AlphaFoldDB" id="A0AAW0MML5"/>
<evidence type="ECO:0000313" key="3">
    <source>
        <dbReference type="Proteomes" id="UP001460270"/>
    </source>
</evidence>
<evidence type="ECO:0000313" key="2">
    <source>
        <dbReference type="EMBL" id="KAK7877976.1"/>
    </source>
</evidence>
<feature type="region of interest" description="Disordered" evidence="1">
    <location>
        <begin position="43"/>
        <end position="84"/>
    </location>
</feature>
<organism evidence="2 3">
    <name type="scientific">Mugilogobius chulae</name>
    <name type="common">yellowstripe goby</name>
    <dbReference type="NCBI Taxonomy" id="88201"/>
    <lineage>
        <taxon>Eukaryota</taxon>
        <taxon>Metazoa</taxon>
        <taxon>Chordata</taxon>
        <taxon>Craniata</taxon>
        <taxon>Vertebrata</taxon>
        <taxon>Euteleostomi</taxon>
        <taxon>Actinopterygii</taxon>
        <taxon>Neopterygii</taxon>
        <taxon>Teleostei</taxon>
        <taxon>Neoteleostei</taxon>
        <taxon>Acanthomorphata</taxon>
        <taxon>Gobiaria</taxon>
        <taxon>Gobiiformes</taxon>
        <taxon>Gobioidei</taxon>
        <taxon>Gobiidae</taxon>
        <taxon>Gobionellinae</taxon>
        <taxon>Mugilogobius</taxon>
    </lineage>
</organism>
<proteinExistence type="predicted"/>